<feature type="transmembrane region" description="Helical" evidence="1">
    <location>
        <begin position="2395"/>
        <end position="2420"/>
    </location>
</feature>
<dbReference type="CDD" id="cd00064">
    <property type="entry name" value="FU"/>
    <property type="match status" value="1"/>
</dbReference>
<dbReference type="SMART" id="SM00261">
    <property type="entry name" value="FU"/>
    <property type="match status" value="2"/>
</dbReference>
<feature type="transmembrane region" description="Helical" evidence="1">
    <location>
        <begin position="2676"/>
        <end position="2699"/>
    </location>
</feature>
<protein>
    <recommendedName>
        <fullName evidence="4">Transmembrane protein</fullName>
    </recommendedName>
</protein>
<organism evidence="2 3">
    <name type="scientific">Paramecium sonneborni</name>
    <dbReference type="NCBI Taxonomy" id="65129"/>
    <lineage>
        <taxon>Eukaryota</taxon>
        <taxon>Sar</taxon>
        <taxon>Alveolata</taxon>
        <taxon>Ciliophora</taxon>
        <taxon>Intramacronucleata</taxon>
        <taxon>Oligohymenophorea</taxon>
        <taxon>Peniculida</taxon>
        <taxon>Parameciidae</taxon>
        <taxon>Paramecium</taxon>
    </lineage>
</organism>
<keyword evidence="3" id="KW-1185">Reference proteome</keyword>
<evidence type="ECO:0000256" key="1">
    <source>
        <dbReference type="SAM" id="Phobius"/>
    </source>
</evidence>
<feature type="transmembrane region" description="Helical" evidence="1">
    <location>
        <begin position="2484"/>
        <end position="2504"/>
    </location>
</feature>
<feature type="transmembrane region" description="Helical" evidence="1">
    <location>
        <begin position="2344"/>
        <end position="2374"/>
    </location>
</feature>
<sequence length="2796" mass="328498">MNSKNQVQRKMVQLNDENYVIRSCVTYGLWSKFNPLSIKAQVGQYGIFDSQCFHLHNAMDFELKNLNIVYFDCINKESRKIIKTIKFINQKNQQFKFDIVIDEFDYEDIWFFFQIMIWPQQNKLKLLILKKQEILFQTTEQMKNLLKDLTLILTFGGNLQVQNNENQIFSYFPGSLWLQEVSTEKLSLDFNFMDLIISIYESNFESCICLQNDIHQIGDKDFSNQQQNQFVSKNKSCDSFILSGWIKIKDIINLSEKLIYQFLKISANLENPKLQNQNLSPFQLFYHVSSEINEIVITTYNYTFPDVTTDFTNNPFLLQKTFQIQNNIKLWHSLKVELSKTLFKVEIKFYEENKINIYNVEFNVHQFQQCQYKIYYGNVLKISPNYLNLQIRNLDFLNCYQKQDNLSCHSDCLECDGPTNNDCLSCSVESKRIYIPEHKVCICPFGTIDNQNECQNFKESNIQLIKDENLNIIKNCQYGYFELDGDCYLCPSILNDKIITCNECLSNLKNWFNKPNCFNIFIIEPNIITEYYYQQTSQDWFYFDGIDFNTIRITHSYDLNLTNINGIFREFQSVQTYFQRFCQQIHLNYIDQVEIDSQTCYRCLIENCQICQISLVTIQCLKCVEDYLLIDGNCMPKQEIISSQDLICLLPYYYSFENSCKLCEIKNCIHCFEYSKKDINQCSFLNFFNIDLPKQSNIEIGCALCEQDYIFDFTLGLCINQKPQIQNCKRSFINLKSKEICIQSFNSDFSIAPEISNCNDQIQNCQYCTISQKIEIICVTCQINYIIKNNNCLPDDEFDIDELIIQNQINQIQSFALQFVPYLNVKVYKYFLNPEESYINFCSSECLLCIDSPFTYCKECPLNYYKKPTFTEESSDCQFCPPLCQVCSDRLNSEIQENFPNFIITDESKIYSKKCFRSYNDPQIMLNPYSNFVKYCYNRYNNSCQDKFLFESTITTCDFARFDRTYETLINIQYCNHVGMESLTFSFIIKILTQHCQMLIPIDFQTQLKQKIFTLQNVNFNLSGYKFVELSIPSTLMFNNFDQVQINNLAIIISENQYLHFDNNNNKINFILNNFSILNSSFNNINSFFQTSVFGNIIIKNFTIINSNFINSVIFNLQNSLLLGQIEIIQLFIHNCTFIQSEFFKFQKIEYPISISQFVLNQSILNQSSIFSFLNNYPQQGFLTGQNIQILNCSFIYSCFINSTNQIKVNLNNFDFYFNKLEISKIITVSFEITINSTKIQENLFFFSQFLTITQIHFQNQIFNEINYMNIEYNYFKTSNIILSYSTFQTNNLKIYLKNFVIQQNNLYSNYDENIELFYMNSQEIQIQNFVIIENTNLIIFYISENNQILISNLIFKSSKQYDRIPLSQNCLKFRQKTKLLQIYGFTKIEITNVKISDIFNIDGSIIQITTSQKVQSISNSQIQIQNLSFIRNKIIQTTLTEQISCLQIESESRINVMLNNISYIENFLHSYESGAVGATTSLLNVISSSSLIEIKNILYQNNALTNSSNSLTILRSHILNIINIKIDNINILSQELWTNHYDIQFKEQFNQDTLNEIIIQILQIKTIGGVGQISASNFSCLNCTFSNILAMDSMIFHITTIADGIINFINLTVNLIENNLKSIEKNTGCFHIQSQDSKLNLSIKNSQFTNIFNRLAPSILSINPSKQSNSIFLKEINVFNCISLIDSILNVQFSSSIMDKNQVIIQNIRIVQTYVAWIYYFTRIRDLIIQEVTDIINNKNSLIFIQSSNVSINGFIMEGILINSIFQFDNIPKLQISNVQFQNIEVFFSFNLLQITQFLQIKYLIYFQNFSIRNISLYQNNMNQIQTNFITSNYLKECTSYVEYFGSLQQDYLYISINLFQQINNQQKSVIKINSLSTKNVILFKNLQLDNNICSQCDYGMVFFEIQEFKQIKIQNLNCNYNTIKKFGCLYFYQQNEIQSKIVIENSNFLFNNGSQGTGIFSEKAKVKLKQCYVIKNYAKDFGGGLYFKENCFDFLISQSYIIDNRARIGGGIHLDNKCNLNNKNFLQSILLFNQAQEYGDNIIEIPTHLAVFINSIENPSQLQFINNKQINILNIKTYRMVEQGSQILTNDLYIPSNQMIKNFKIFDIHNSNYKSFIKDIRFFYKNSRNEILFNLFNSSCKIKNKIITKNFQEFNQDRDVQTLYFENQMNSFDFGSLSFSLDPYEQNYKYLQIEINCQLNESNNNLLYIINAKSLKCQLGEFYINNGCQICQSDQGYYSVTYNTTKCSIFDKSKYSEITQNMINLLPGFWRPNNLSDQAEYCFKNPKFCNGGWQVGDYSCNQGHLGGLCEECDVYNIRGFGNYFKNQWDSQCLECQIEWNSFFTFFIVGIWSFLSIFMSLNSIHSSNLLYIAQRFNKILFKLNQDLESIQIKLLINYLWIFSVIFTFNIDFSFSFIVIEQTSDSSYFMAKDLDCYLSYIEQIPIIYLKILTMLIIVMIQFNITFAVSYLYAYIKKHKYDQSILSNTALYLYVFNFAGLIKMFSSVVSKRQISHLDYIQGDLSIRYGTQNHYIWMFYFILPGLIIVGIFIPIFISILMMINKNRLDQIKLRKHISYLLNEYKEQKYYWEQIKLFKKGILIFILTNFETDIVLKASLLGLCLLIYQILTTFHQPFINLKFNQQDLQSCQICSISIFLAIVKYICEQNNYLGPSITIQIILIGCLIKLCFIFTLGIATAYLQKYKPVFLNKLYLFLNSKIPNFNFTKLLRNILKKENKRKKRIKYLFKTLRNHLIKCSQIQLRSQKLFLSSSNSKFISIRNHQFISHIMEIHESNKR</sequence>
<dbReference type="EMBL" id="CAJJDN010000084">
    <property type="protein sequence ID" value="CAD8105197.1"/>
    <property type="molecule type" value="Genomic_DNA"/>
</dbReference>
<dbReference type="OrthoDB" id="77931at2759"/>
<keyword evidence="1" id="KW-1133">Transmembrane helix</keyword>
<feature type="transmembrane region" description="Helical" evidence="1">
    <location>
        <begin position="2447"/>
        <end position="2472"/>
    </location>
</feature>
<gene>
    <name evidence="2" type="ORF">PSON_ATCC_30995.1.T0840017</name>
</gene>
<dbReference type="PANTHER" id="PTHR11319:SF35">
    <property type="entry name" value="OUTER MEMBRANE PROTEIN PMPC-RELATED"/>
    <property type="match status" value="1"/>
</dbReference>
<comment type="caution">
    <text evidence="2">The sequence shown here is derived from an EMBL/GenBank/DDBJ whole genome shotgun (WGS) entry which is preliminary data.</text>
</comment>
<dbReference type="InterPro" id="IPR006212">
    <property type="entry name" value="Furin_repeat"/>
</dbReference>
<accession>A0A8S1PP99</accession>
<evidence type="ECO:0000313" key="3">
    <source>
        <dbReference type="Proteomes" id="UP000692954"/>
    </source>
</evidence>
<dbReference type="PANTHER" id="PTHR11319">
    <property type="entry name" value="G PROTEIN-COUPLED RECEPTOR-RELATED"/>
    <property type="match status" value="1"/>
</dbReference>
<keyword evidence="1" id="KW-0472">Membrane</keyword>
<feature type="transmembrane region" description="Helical" evidence="1">
    <location>
        <begin position="2533"/>
        <end position="2561"/>
    </location>
</feature>
<reference evidence="2" key="1">
    <citation type="submission" date="2021-01" db="EMBL/GenBank/DDBJ databases">
        <authorList>
            <consortium name="Genoscope - CEA"/>
            <person name="William W."/>
        </authorList>
    </citation>
    <scope>NUCLEOTIDE SEQUENCE</scope>
</reference>
<dbReference type="Proteomes" id="UP000692954">
    <property type="component" value="Unassembled WGS sequence"/>
</dbReference>
<keyword evidence="1" id="KW-0812">Transmembrane</keyword>
<evidence type="ECO:0000313" key="2">
    <source>
        <dbReference type="EMBL" id="CAD8105197.1"/>
    </source>
</evidence>
<proteinExistence type="predicted"/>
<feature type="transmembrane region" description="Helical" evidence="1">
    <location>
        <begin position="2599"/>
        <end position="2625"/>
    </location>
</feature>
<name>A0A8S1PP99_9CILI</name>
<evidence type="ECO:0008006" key="4">
    <source>
        <dbReference type="Google" id="ProtNLM"/>
    </source>
</evidence>